<name>A0AAN9MT92_CANGL</name>
<dbReference type="Proteomes" id="UP001367508">
    <property type="component" value="Unassembled WGS sequence"/>
</dbReference>
<comment type="caution">
    <text evidence="1">The sequence shown here is derived from an EMBL/GenBank/DDBJ whole genome shotgun (WGS) entry which is preliminary data.</text>
</comment>
<protein>
    <submittedName>
        <fullName evidence="1">Uncharacterized protein</fullName>
    </submittedName>
</protein>
<keyword evidence="2" id="KW-1185">Reference proteome</keyword>
<organism evidence="1 2">
    <name type="scientific">Canavalia gladiata</name>
    <name type="common">Sword bean</name>
    <name type="synonym">Dolichos gladiatus</name>
    <dbReference type="NCBI Taxonomy" id="3824"/>
    <lineage>
        <taxon>Eukaryota</taxon>
        <taxon>Viridiplantae</taxon>
        <taxon>Streptophyta</taxon>
        <taxon>Embryophyta</taxon>
        <taxon>Tracheophyta</taxon>
        <taxon>Spermatophyta</taxon>
        <taxon>Magnoliopsida</taxon>
        <taxon>eudicotyledons</taxon>
        <taxon>Gunneridae</taxon>
        <taxon>Pentapetalae</taxon>
        <taxon>rosids</taxon>
        <taxon>fabids</taxon>
        <taxon>Fabales</taxon>
        <taxon>Fabaceae</taxon>
        <taxon>Papilionoideae</taxon>
        <taxon>50 kb inversion clade</taxon>
        <taxon>NPAAA clade</taxon>
        <taxon>indigoferoid/millettioid clade</taxon>
        <taxon>Phaseoleae</taxon>
        <taxon>Canavalia</taxon>
    </lineage>
</organism>
<evidence type="ECO:0000313" key="2">
    <source>
        <dbReference type="Proteomes" id="UP001367508"/>
    </source>
</evidence>
<proteinExistence type="predicted"/>
<dbReference type="AlphaFoldDB" id="A0AAN9MT92"/>
<evidence type="ECO:0000313" key="1">
    <source>
        <dbReference type="EMBL" id="KAK7360252.1"/>
    </source>
</evidence>
<gene>
    <name evidence="1" type="ORF">VNO77_02235</name>
</gene>
<dbReference type="EMBL" id="JAYMYQ010000001">
    <property type="protein sequence ID" value="KAK7360252.1"/>
    <property type="molecule type" value="Genomic_DNA"/>
</dbReference>
<accession>A0AAN9MT92</accession>
<sequence length="158" mass="18686">MVLCSNGHVLWVIVAPSFFCNQEPLLLNEENLGRKNEKSYKKPKPRKTLPNKTADSRFFIIRVFRMSPEWVLVCRQGERSGQRWRQKVVRVSGSEGVKRRVLLRNEKRKMKLKKRMKWDFDLILRVKERDMEMENDVCECVCGVRVVMSYLAPCDTHA</sequence>
<reference evidence="1 2" key="1">
    <citation type="submission" date="2024-01" db="EMBL/GenBank/DDBJ databases">
        <title>The genomes of 5 underutilized Papilionoideae crops provide insights into root nodulation and disease resistanc.</title>
        <authorList>
            <person name="Jiang F."/>
        </authorList>
    </citation>
    <scope>NUCLEOTIDE SEQUENCE [LARGE SCALE GENOMIC DNA]</scope>
    <source>
        <strain evidence="1">LVBAO_FW01</strain>
        <tissue evidence="1">Leaves</tissue>
    </source>
</reference>